<dbReference type="CDD" id="cd03424">
    <property type="entry name" value="NUDIX_ADPRase_Nudt5_UGPPase_Nudt14"/>
    <property type="match status" value="1"/>
</dbReference>
<evidence type="ECO:0000256" key="3">
    <source>
        <dbReference type="ARBA" id="ARBA00022801"/>
    </source>
</evidence>
<accession>A0ABN3JVM5</accession>
<keyword evidence="3 4" id="KW-0378">Hydrolase</keyword>
<protein>
    <submittedName>
        <fullName evidence="6">NUDIX hydrolase</fullName>
    </submittedName>
</protein>
<evidence type="ECO:0000256" key="1">
    <source>
        <dbReference type="ARBA" id="ARBA00001946"/>
    </source>
</evidence>
<dbReference type="InterPro" id="IPR015797">
    <property type="entry name" value="NUDIX_hydrolase-like_dom_sf"/>
</dbReference>
<organism evidence="6 7">
    <name type="scientific">Actinomadura vinacea</name>
    <dbReference type="NCBI Taxonomy" id="115336"/>
    <lineage>
        <taxon>Bacteria</taxon>
        <taxon>Bacillati</taxon>
        <taxon>Actinomycetota</taxon>
        <taxon>Actinomycetes</taxon>
        <taxon>Streptosporangiales</taxon>
        <taxon>Thermomonosporaceae</taxon>
        <taxon>Actinomadura</taxon>
    </lineage>
</organism>
<dbReference type="Proteomes" id="UP001501231">
    <property type="component" value="Unassembled WGS sequence"/>
</dbReference>
<gene>
    <name evidence="6" type="ORF">GCM10010191_63470</name>
</gene>
<dbReference type="Gene3D" id="3.90.79.10">
    <property type="entry name" value="Nucleoside Triphosphate Pyrophosphohydrolase"/>
    <property type="match status" value="1"/>
</dbReference>
<feature type="domain" description="Nudix hydrolase" evidence="5">
    <location>
        <begin position="64"/>
        <end position="191"/>
    </location>
</feature>
<dbReference type="PRINTS" id="PR00502">
    <property type="entry name" value="NUDIXFAMILY"/>
</dbReference>
<evidence type="ECO:0000313" key="7">
    <source>
        <dbReference type="Proteomes" id="UP001501231"/>
    </source>
</evidence>
<dbReference type="Pfam" id="PF00293">
    <property type="entry name" value="NUDIX"/>
    <property type="match status" value="1"/>
</dbReference>
<comment type="similarity">
    <text evidence="2 4">Belongs to the Nudix hydrolase family.</text>
</comment>
<dbReference type="EMBL" id="BAAARW010000024">
    <property type="protein sequence ID" value="GAA2439437.1"/>
    <property type="molecule type" value="Genomic_DNA"/>
</dbReference>
<evidence type="ECO:0000256" key="4">
    <source>
        <dbReference type="RuleBase" id="RU003476"/>
    </source>
</evidence>
<dbReference type="InterPro" id="IPR020084">
    <property type="entry name" value="NUDIX_hydrolase_CS"/>
</dbReference>
<dbReference type="InterPro" id="IPR000086">
    <property type="entry name" value="NUDIX_hydrolase_dom"/>
</dbReference>
<dbReference type="PROSITE" id="PS00893">
    <property type="entry name" value="NUDIX_BOX"/>
    <property type="match status" value="1"/>
</dbReference>
<dbReference type="SUPFAM" id="SSF55811">
    <property type="entry name" value="Nudix"/>
    <property type="match status" value="1"/>
</dbReference>
<dbReference type="GO" id="GO:0016787">
    <property type="term" value="F:hydrolase activity"/>
    <property type="evidence" value="ECO:0007669"/>
    <property type="project" value="UniProtKB-KW"/>
</dbReference>
<evidence type="ECO:0000256" key="2">
    <source>
        <dbReference type="ARBA" id="ARBA00005582"/>
    </source>
</evidence>
<comment type="caution">
    <text evidence="6">The sequence shown here is derived from an EMBL/GenBank/DDBJ whole genome shotgun (WGS) entry which is preliminary data.</text>
</comment>
<dbReference type="PANTHER" id="PTHR43046">
    <property type="entry name" value="GDP-MANNOSE MANNOSYL HYDROLASE"/>
    <property type="match status" value="1"/>
</dbReference>
<dbReference type="InterPro" id="IPR020476">
    <property type="entry name" value="Nudix_hydrolase"/>
</dbReference>
<name>A0ABN3JVM5_9ACTN</name>
<sequence>MRSPPLSPSAFDLIVRAGEGSDTLPGMRWTLHGEKFVYRSPWLNLCLADVELPDGRRFDHHLVRVRDAAGVVAVDDRDRALLIWRHRFITDQWGWEIPGGRVEDGEDPAGAAARELLEETGWRAGPMRRLFDVPASPGLHDGVHHLFRADGAERVGEPTDVEAERIEWVPLASIPELAARGEIGSSSSLAALLYLTSAR</sequence>
<comment type="cofactor">
    <cofactor evidence="1">
        <name>Mg(2+)</name>
        <dbReference type="ChEBI" id="CHEBI:18420"/>
    </cofactor>
</comment>
<dbReference type="PANTHER" id="PTHR43046:SF16">
    <property type="entry name" value="ADP-RIBOSE PYROPHOSPHATASE YJHB-RELATED"/>
    <property type="match status" value="1"/>
</dbReference>
<evidence type="ECO:0000313" key="6">
    <source>
        <dbReference type="EMBL" id="GAA2439437.1"/>
    </source>
</evidence>
<proteinExistence type="inferred from homology"/>
<evidence type="ECO:0000259" key="5">
    <source>
        <dbReference type="PROSITE" id="PS51462"/>
    </source>
</evidence>
<reference evidence="6 7" key="1">
    <citation type="journal article" date="2019" name="Int. J. Syst. Evol. Microbiol.">
        <title>The Global Catalogue of Microorganisms (GCM) 10K type strain sequencing project: providing services to taxonomists for standard genome sequencing and annotation.</title>
        <authorList>
            <consortium name="The Broad Institute Genomics Platform"/>
            <consortium name="The Broad Institute Genome Sequencing Center for Infectious Disease"/>
            <person name="Wu L."/>
            <person name="Ma J."/>
        </authorList>
    </citation>
    <scope>NUCLEOTIDE SEQUENCE [LARGE SCALE GENOMIC DNA]</scope>
    <source>
        <strain evidence="6 7">JCM 3325</strain>
    </source>
</reference>
<dbReference type="PROSITE" id="PS51462">
    <property type="entry name" value="NUDIX"/>
    <property type="match status" value="1"/>
</dbReference>
<keyword evidence="7" id="KW-1185">Reference proteome</keyword>